<organism evidence="1 2">
    <name type="scientific">Pedobacter lithocola</name>
    <dbReference type="NCBI Taxonomy" id="1908239"/>
    <lineage>
        <taxon>Bacteria</taxon>
        <taxon>Pseudomonadati</taxon>
        <taxon>Bacteroidota</taxon>
        <taxon>Sphingobacteriia</taxon>
        <taxon>Sphingobacteriales</taxon>
        <taxon>Sphingobacteriaceae</taxon>
        <taxon>Pedobacter</taxon>
    </lineage>
</organism>
<dbReference type="SUPFAM" id="SSF54285">
    <property type="entry name" value="MoaD/ThiS"/>
    <property type="match status" value="1"/>
</dbReference>
<dbReference type="InterPro" id="IPR003749">
    <property type="entry name" value="ThiS/MoaD-like"/>
</dbReference>
<dbReference type="InterPro" id="IPR016155">
    <property type="entry name" value="Mopterin_synth/thiamin_S_b"/>
</dbReference>
<protein>
    <submittedName>
        <fullName evidence="1">MoaD/ThiS family protein</fullName>
    </submittedName>
</protein>
<dbReference type="EMBL" id="JBHSBW010000007">
    <property type="protein sequence ID" value="MFC4211258.1"/>
    <property type="molecule type" value="Genomic_DNA"/>
</dbReference>
<dbReference type="InterPro" id="IPR012675">
    <property type="entry name" value="Beta-grasp_dom_sf"/>
</dbReference>
<evidence type="ECO:0000313" key="1">
    <source>
        <dbReference type="EMBL" id="MFC4211258.1"/>
    </source>
</evidence>
<gene>
    <name evidence="1" type="ORF">ACFOWA_08710</name>
</gene>
<dbReference type="CDD" id="cd00754">
    <property type="entry name" value="Ubl_MoaD"/>
    <property type="match status" value="1"/>
</dbReference>
<evidence type="ECO:0000313" key="2">
    <source>
        <dbReference type="Proteomes" id="UP001595789"/>
    </source>
</evidence>
<name>A0ABV8PAT7_9SPHI</name>
<keyword evidence="2" id="KW-1185">Reference proteome</keyword>
<comment type="caution">
    <text evidence="1">The sequence shown here is derived from an EMBL/GenBank/DDBJ whole genome shotgun (WGS) entry which is preliminary data.</text>
</comment>
<dbReference type="Gene3D" id="3.10.20.30">
    <property type="match status" value="1"/>
</dbReference>
<accession>A0ABV8PAT7</accession>
<dbReference type="RefSeq" id="WP_378984077.1">
    <property type="nucleotide sequence ID" value="NZ_JBHSBW010000007.1"/>
</dbReference>
<dbReference type="Proteomes" id="UP001595789">
    <property type="component" value="Unassembled WGS sequence"/>
</dbReference>
<reference evidence="2" key="1">
    <citation type="journal article" date="2019" name="Int. J. Syst. Evol. Microbiol.">
        <title>The Global Catalogue of Microorganisms (GCM) 10K type strain sequencing project: providing services to taxonomists for standard genome sequencing and annotation.</title>
        <authorList>
            <consortium name="The Broad Institute Genomics Platform"/>
            <consortium name="The Broad Institute Genome Sequencing Center for Infectious Disease"/>
            <person name="Wu L."/>
            <person name="Ma J."/>
        </authorList>
    </citation>
    <scope>NUCLEOTIDE SEQUENCE [LARGE SCALE GENOMIC DNA]</scope>
    <source>
        <strain evidence="2">CCM 8691</strain>
    </source>
</reference>
<sequence length="77" mass="8740">MEINILSFGKIAEFITINSLHVDEIFDTDSLKQHLEKTYPKLKEIKYKLALNKQIVQQNHKLLSGDVVAIMPPFSGG</sequence>
<dbReference type="Pfam" id="PF02597">
    <property type="entry name" value="ThiS"/>
    <property type="match status" value="1"/>
</dbReference>
<proteinExistence type="predicted"/>